<proteinExistence type="predicted"/>
<dbReference type="AlphaFoldDB" id="A0A9I9EGB8"/>
<sequence length="206" mass="23505">MSGLRARVNGDTRWGLTHDLEGEIQIKSGNPGVRTHDVEVSWHAKNDKRRREFLDSFHWSFPMFNFILDDFCGGLLVLGQALTLGDMRCMPKPCEDTLPIMHVDTQHTRPIMHADTQHITNHAYKDTTCSHGACATCMGMRGTKWSINILFSRQVELYLKAIYKGEFQATQAIVAIVGGRRKFKMARGFFFILELELRITTDETLT</sequence>
<evidence type="ECO:0000313" key="1">
    <source>
        <dbReference type="EnsemblPlants" id="MELO3C033384.2.1"/>
    </source>
</evidence>
<name>A0A9I9EGB8_CUCME</name>
<organism evidence="1">
    <name type="scientific">Cucumis melo</name>
    <name type="common">Muskmelon</name>
    <dbReference type="NCBI Taxonomy" id="3656"/>
    <lineage>
        <taxon>Eukaryota</taxon>
        <taxon>Viridiplantae</taxon>
        <taxon>Streptophyta</taxon>
        <taxon>Embryophyta</taxon>
        <taxon>Tracheophyta</taxon>
        <taxon>Spermatophyta</taxon>
        <taxon>Magnoliopsida</taxon>
        <taxon>eudicotyledons</taxon>
        <taxon>Gunneridae</taxon>
        <taxon>Pentapetalae</taxon>
        <taxon>rosids</taxon>
        <taxon>fabids</taxon>
        <taxon>Cucurbitales</taxon>
        <taxon>Cucurbitaceae</taxon>
        <taxon>Benincaseae</taxon>
        <taxon>Cucumis</taxon>
    </lineage>
</organism>
<reference evidence="1" key="1">
    <citation type="submission" date="2023-03" db="UniProtKB">
        <authorList>
            <consortium name="EnsemblPlants"/>
        </authorList>
    </citation>
    <scope>IDENTIFICATION</scope>
</reference>
<protein>
    <submittedName>
        <fullName evidence="1">Uncharacterized protein</fullName>
    </submittedName>
</protein>
<dbReference type="EnsemblPlants" id="MELO3C033384.2.1">
    <property type="protein sequence ID" value="MELO3C033384.2.1"/>
    <property type="gene ID" value="MELO3C033384.2"/>
</dbReference>
<dbReference type="Gramene" id="MELO3C033384.2.1">
    <property type="protein sequence ID" value="MELO3C033384.2.1"/>
    <property type="gene ID" value="MELO3C033384.2"/>
</dbReference>
<accession>A0A9I9EGB8</accession>